<evidence type="ECO:0000313" key="3">
    <source>
        <dbReference type="Proteomes" id="UP000886803"/>
    </source>
</evidence>
<dbReference type="Proteomes" id="UP000886803">
    <property type="component" value="Unassembled WGS sequence"/>
</dbReference>
<keyword evidence="1" id="KW-0812">Transmembrane</keyword>
<protein>
    <recommendedName>
        <fullName evidence="4">O-antigen ligase domain-containing protein</fullName>
    </recommendedName>
</protein>
<sequence length="426" mass="46951">MNLQTLHKDAARRAAWGQRLFCTALAMLLLLSEVFSSSIQSTLPTFSHLARLVLTGGAIALLLVKCVFFTQYESRIQWVIAVAAVGYAGFAGLYGDDTWFPLAVLVGLGAKGVDLRRALRVYLAVAAAGVVTVQLLHAGTDLIPFRYYARNWDFGYGHYNGYGGRLVGVFFAWGWLRWGRLRWWDWAGLAGLAAYTLLVPGCRGAGGAMVVLLVLFLAWKLCPKFFTGRLWQAFVTALYPVLTAASMLTGYFFDPENPGRTPLLASVNRLLSGRFEVWHHVFWARPYTHPAEDGVAAWYHGDLPNTLTLLGGLPTDGDVHHSIDNTYLALVMNKGLLGAVVVGAVITFLAWRLVRHGHVGESLCLAAMLLYFLMENKPFLLSANPLVLLLPCALLTPRGADLPVLCERPAKVGRQKEKQEFTAFHS</sequence>
<feature type="transmembrane region" description="Helical" evidence="1">
    <location>
        <begin position="76"/>
        <end position="93"/>
    </location>
</feature>
<feature type="transmembrane region" description="Helical" evidence="1">
    <location>
        <begin position="327"/>
        <end position="351"/>
    </location>
</feature>
<keyword evidence="1" id="KW-0472">Membrane</keyword>
<feature type="transmembrane region" description="Helical" evidence="1">
    <location>
        <begin position="159"/>
        <end position="176"/>
    </location>
</feature>
<proteinExistence type="predicted"/>
<name>A0A9D2S3V0_9FIRM</name>
<feature type="transmembrane region" description="Helical" evidence="1">
    <location>
        <begin position="234"/>
        <end position="253"/>
    </location>
</feature>
<reference evidence="2" key="1">
    <citation type="journal article" date="2021" name="PeerJ">
        <title>Extensive microbial diversity within the chicken gut microbiome revealed by metagenomics and culture.</title>
        <authorList>
            <person name="Gilroy R."/>
            <person name="Ravi A."/>
            <person name="Getino M."/>
            <person name="Pursley I."/>
            <person name="Horton D.L."/>
            <person name="Alikhan N.F."/>
            <person name="Baker D."/>
            <person name="Gharbi K."/>
            <person name="Hall N."/>
            <person name="Watson M."/>
            <person name="Adriaenssens E.M."/>
            <person name="Foster-Nyarko E."/>
            <person name="Jarju S."/>
            <person name="Secka A."/>
            <person name="Antonio M."/>
            <person name="Oren A."/>
            <person name="Chaudhuri R.R."/>
            <person name="La Ragione R."/>
            <person name="Hildebrand F."/>
            <person name="Pallen M.J."/>
        </authorList>
    </citation>
    <scope>NUCLEOTIDE SEQUENCE</scope>
    <source>
        <strain evidence="2">ChiBcec8-13705</strain>
    </source>
</reference>
<feature type="transmembrane region" description="Helical" evidence="1">
    <location>
        <begin position="205"/>
        <end position="222"/>
    </location>
</feature>
<accession>A0A9D2S3V0</accession>
<keyword evidence="1" id="KW-1133">Transmembrane helix</keyword>
<reference evidence="2" key="2">
    <citation type="submission" date="2021-04" db="EMBL/GenBank/DDBJ databases">
        <authorList>
            <person name="Gilroy R."/>
        </authorList>
    </citation>
    <scope>NUCLEOTIDE SEQUENCE</scope>
    <source>
        <strain evidence="2">ChiBcec8-13705</strain>
    </source>
</reference>
<feature type="transmembrane region" description="Helical" evidence="1">
    <location>
        <begin position="46"/>
        <end position="64"/>
    </location>
</feature>
<dbReference type="AlphaFoldDB" id="A0A9D2S3V0"/>
<evidence type="ECO:0008006" key="4">
    <source>
        <dbReference type="Google" id="ProtNLM"/>
    </source>
</evidence>
<organism evidence="2 3">
    <name type="scientific">Candidatus Gemmiger avicola</name>
    <dbReference type="NCBI Taxonomy" id="2838605"/>
    <lineage>
        <taxon>Bacteria</taxon>
        <taxon>Bacillati</taxon>
        <taxon>Bacillota</taxon>
        <taxon>Clostridia</taxon>
        <taxon>Eubacteriales</taxon>
        <taxon>Gemmiger</taxon>
    </lineage>
</organism>
<comment type="caution">
    <text evidence="2">The sequence shown here is derived from an EMBL/GenBank/DDBJ whole genome shotgun (WGS) entry which is preliminary data.</text>
</comment>
<evidence type="ECO:0000256" key="1">
    <source>
        <dbReference type="SAM" id="Phobius"/>
    </source>
</evidence>
<dbReference type="EMBL" id="DWYG01000060">
    <property type="protein sequence ID" value="HJB41675.1"/>
    <property type="molecule type" value="Genomic_DNA"/>
</dbReference>
<gene>
    <name evidence="2" type="ORF">H9945_04180</name>
</gene>
<evidence type="ECO:0000313" key="2">
    <source>
        <dbReference type="EMBL" id="HJB41675.1"/>
    </source>
</evidence>
<feature type="transmembrane region" description="Helical" evidence="1">
    <location>
        <begin position="121"/>
        <end position="139"/>
    </location>
</feature>